<dbReference type="RefSeq" id="WP_074958945.1">
    <property type="nucleotide sequence ID" value="NZ_BJXR01000046.1"/>
</dbReference>
<dbReference type="Proteomes" id="UP000321514">
    <property type="component" value="Unassembled WGS sequence"/>
</dbReference>
<accession>A0A511TB66</accession>
<evidence type="ECO:0000313" key="1">
    <source>
        <dbReference type="EMBL" id="GEN11415.1"/>
    </source>
</evidence>
<comment type="caution">
    <text evidence="1">The sequence shown here is derived from an EMBL/GenBank/DDBJ whole genome shotgun (WGS) entry which is preliminary data.</text>
</comment>
<proteinExistence type="predicted"/>
<reference evidence="1 2" key="1">
    <citation type="submission" date="2019-07" db="EMBL/GenBank/DDBJ databases">
        <title>Whole genome shotgun sequence of Myxococcus fulvus NBRC 100333.</title>
        <authorList>
            <person name="Hosoyama A."/>
            <person name="Uohara A."/>
            <person name="Ohji S."/>
            <person name="Ichikawa N."/>
        </authorList>
    </citation>
    <scope>NUCLEOTIDE SEQUENCE [LARGE SCALE GENOMIC DNA]</scope>
    <source>
        <strain evidence="1 2">NBRC 100333</strain>
    </source>
</reference>
<dbReference type="AlphaFoldDB" id="A0A511TB66"/>
<name>A0A511TB66_MYXFU</name>
<protein>
    <submittedName>
        <fullName evidence="1">Uncharacterized protein</fullName>
    </submittedName>
</protein>
<dbReference type="EMBL" id="BJXR01000046">
    <property type="protein sequence ID" value="GEN11415.1"/>
    <property type="molecule type" value="Genomic_DNA"/>
</dbReference>
<organism evidence="1 2">
    <name type="scientific">Myxococcus fulvus</name>
    <dbReference type="NCBI Taxonomy" id="33"/>
    <lineage>
        <taxon>Bacteria</taxon>
        <taxon>Pseudomonadati</taxon>
        <taxon>Myxococcota</taxon>
        <taxon>Myxococcia</taxon>
        <taxon>Myxococcales</taxon>
        <taxon>Cystobacterineae</taxon>
        <taxon>Myxococcaceae</taxon>
        <taxon>Myxococcus</taxon>
    </lineage>
</organism>
<gene>
    <name evidence="1" type="ORF">MFU01_64520</name>
</gene>
<sequence>MGRRRGTGRHYRGSTFNPEVDMHTHIRWLWFMAFIVVSGALTACGTEDSPVLEGESSLESSEAPLLGTVTCLLGTTTISFSPPITNEPRDTTVSGSGTLTNCLAVLADPVISGTTGFAPALRRNYTCDSLLGISGGSVTVTWNTGETSQLSLTQVVVQGGTTTRTTQQIGTVVSGKYAGATAVRTLVFVVADLENACASPEGLAQYTSTQTLVLTLIP</sequence>
<evidence type="ECO:0000313" key="2">
    <source>
        <dbReference type="Proteomes" id="UP000321514"/>
    </source>
</evidence>